<evidence type="ECO:0000313" key="5">
    <source>
        <dbReference type="EMBL" id="ADW17143.1"/>
    </source>
</evidence>
<keyword evidence="2" id="KW-0175">Coiled coil</keyword>
<dbReference type="Gene3D" id="6.10.250.3150">
    <property type="match status" value="1"/>
</dbReference>
<feature type="coiled-coil region" evidence="2">
    <location>
        <begin position="54"/>
        <end position="116"/>
    </location>
</feature>
<dbReference type="PANTHER" id="PTHR21666:SF289">
    <property type="entry name" value="L-ALA--D-GLU ENDOPEPTIDASE"/>
    <property type="match status" value="1"/>
</dbReference>
<dbReference type="InterPro" id="IPR011055">
    <property type="entry name" value="Dup_hybrid_motif"/>
</dbReference>
<keyword evidence="6" id="KW-1185">Reference proteome</keyword>
<feature type="chain" id="PRO_5030818269" evidence="3">
    <location>
        <begin position="28"/>
        <end position="391"/>
    </location>
</feature>
<proteinExistence type="predicted"/>
<evidence type="ECO:0000259" key="4">
    <source>
        <dbReference type="Pfam" id="PF01551"/>
    </source>
</evidence>
<dbReference type="SUPFAM" id="SSF51261">
    <property type="entry name" value="Duplicated hybrid motif"/>
    <property type="match status" value="1"/>
</dbReference>
<protein>
    <submittedName>
        <fullName evidence="5">Peptidase M23</fullName>
    </submittedName>
</protein>
<sequence>MSKRLLNLLLTVAVMLAGLLAPSPCPAETAERGHAEALNIGKLRFGIKQQELMLEQSAQEERSLLDELQQMEEKIAVHKGKVDEFKEKIRQQEQVLAAKERELASLMESNEALRQHLLKRLKAFYIMGRTGFLNVTFSGKPLPDLLLTLDGFHSLITYDQALFKTYRESLTTLQRTRQSSELEKGVLENFLADADKENAALQQAAEEKQRMLQRVQTQKDLYEQALKEMRKAENRLASTLATTTRTNGQKGQGFQLTKGKLSPPVWGEVVSRFRDSSASDGDMTFANGISIATGERTEVYAVYEGTVLFADTMRGYGKMIIIDHEGQYFTVYARLDAIRVRQGDPITQGQIIGTTGSTDTLFGSGLYFEIRHDAVAEDPLLWLKPGSLAQP</sequence>
<dbReference type="AlphaFoldDB" id="A0A7U3YKM7"/>
<dbReference type="Pfam" id="PF01551">
    <property type="entry name" value="Peptidase_M23"/>
    <property type="match status" value="1"/>
</dbReference>
<dbReference type="Gene3D" id="2.70.70.10">
    <property type="entry name" value="Glucose Permease (Domain IIA)"/>
    <property type="match status" value="1"/>
</dbReference>
<reference evidence="5 6" key="1">
    <citation type="journal article" date="2011" name="Stand. Genomic Sci.">
        <title>Complete genome sequence of Desulfobulbus propionicus type strain (1pr3).</title>
        <authorList>
            <person name="Pagani I."/>
            <person name="Lapidus A."/>
            <person name="Nolan M."/>
            <person name="Lucas S."/>
            <person name="Hammon N."/>
            <person name="Deshpande S."/>
            <person name="Cheng J.F."/>
            <person name="Chertkov O."/>
            <person name="Davenport K."/>
            <person name="Tapia R."/>
            <person name="Han C."/>
            <person name="Goodwin L."/>
            <person name="Pitluck S."/>
            <person name="Liolios K."/>
            <person name="Mavromatis K."/>
            <person name="Ivanova N."/>
            <person name="Mikhailova N."/>
            <person name="Pati A."/>
            <person name="Chen A."/>
            <person name="Palaniappan K."/>
            <person name="Land M."/>
            <person name="Hauser L."/>
            <person name="Chang Y.J."/>
            <person name="Jeffries C.D."/>
            <person name="Detter J.C."/>
            <person name="Brambilla E."/>
            <person name="Kannan K.P."/>
            <person name="Djao O.D."/>
            <person name="Rohde M."/>
            <person name="Pukall R."/>
            <person name="Spring S."/>
            <person name="Goker M."/>
            <person name="Sikorski J."/>
            <person name="Woyke T."/>
            <person name="Bristow J."/>
            <person name="Eisen J.A."/>
            <person name="Markowitz V."/>
            <person name="Hugenholtz P."/>
            <person name="Kyrpides N.C."/>
            <person name="Klenk H.P."/>
        </authorList>
    </citation>
    <scope>NUCLEOTIDE SEQUENCE [LARGE SCALE GENOMIC DNA]</scope>
    <source>
        <strain evidence="6">ATCC 33891 / DSM 2032 / 1pr3</strain>
    </source>
</reference>
<gene>
    <name evidence="5" type="ordered locus">Despr_0969</name>
</gene>
<organism evidence="5 6">
    <name type="scientific">Desulfobulbus propionicus (strain ATCC 33891 / DSM 2032 / VKM B-1956 / 1pr3)</name>
    <dbReference type="NCBI Taxonomy" id="577650"/>
    <lineage>
        <taxon>Bacteria</taxon>
        <taxon>Pseudomonadati</taxon>
        <taxon>Thermodesulfobacteriota</taxon>
        <taxon>Desulfobulbia</taxon>
        <taxon>Desulfobulbales</taxon>
        <taxon>Desulfobulbaceae</taxon>
        <taxon>Desulfobulbus</taxon>
    </lineage>
</organism>
<dbReference type="InterPro" id="IPR050570">
    <property type="entry name" value="Cell_wall_metabolism_enzyme"/>
</dbReference>
<dbReference type="PANTHER" id="PTHR21666">
    <property type="entry name" value="PEPTIDASE-RELATED"/>
    <property type="match status" value="1"/>
</dbReference>
<feature type="domain" description="M23ase beta-sheet core" evidence="4">
    <location>
        <begin position="285"/>
        <end position="379"/>
    </location>
</feature>
<dbReference type="CDD" id="cd12797">
    <property type="entry name" value="M23_peptidase"/>
    <property type="match status" value="1"/>
</dbReference>
<accession>A0A7U3YKM7</accession>
<dbReference type="EMBL" id="CP002364">
    <property type="protein sequence ID" value="ADW17143.1"/>
    <property type="molecule type" value="Genomic_DNA"/>
</dbReference>
<dbReference type="Proteomes" id="UP000006365">
    <property type="component" value="Chromosome"/>
</dbReference>
<evidence type="ECO:0000256" key="1">
    <source>
        <dbReference type="ARBA" id="ARBA00022729"/>
    </source>
</evidence>
<evidence type="ECO:0000256" key="3">
    <source>
        <dbReference type="SAM" id="SignalP"/>
    </source>
</evidence>
<feature type="signal peptide" evidence="3">
    <location>
        <begin position="1"/>
        <end position="27"/>
    </location>
</feature>
<evidence type="ECO:0000313" key="6">
    <source>
        <dbReference type="Proteomes" id="UP000006365"/>
    </source>
</evidence>
<name>A0A7U3YKM7_DESPD</name>
<feature type="coiled-coil region" evidence="2">
    <location>
        <begin position="187"/>
        <end position="242"/>
    </location>
</feature>
<dbReference type="InterPro" id="IPR016047">
    <property type="entry name" value="M23ase_b-sheet_dom"/>
</dbReference>
<dbReference type="RefSeq" id="WP_015723687.1">
    <property type="nucleotide sequence ID" value="NC_014972.1"/>
</dbReference>
<keyword evidence="1 3" id="KW-0732">Signal</keyword>
<dbReference type="KEGG" id="dpr:Despr_0969"/>
<dbReference type="GO" id="GO:0004222">
    <property type="term" value="F:metalloendopeptidase activity"/>
    <property type="evidence" value="ECO:0007669"/>
    <property type="project" value="TreeGrafter"/>
</dbReference>
<evidence type="ECO:0000256" key="2">
    <source>
        <dbReference type="SAM" id="Coils"/>
    </source>
</evidence>